<dbReference type="AlphaFoldDB" id="F4RRV3"/>
<evidence type="ECO:0000313" key="2">
    <source>
        <dbReference type="EMBL" id="EGG04888.1"/>
    </source>
</evidence>
<dbReference type="EMBL" id="GL883116">
    <property type="protein sequence ID" value="EGG04888.1"/>
    <property type="molecule type" value="Genomic_DNA"/>
</dbReference>
<dbReference type="RefSeq" id="XP_007411979.1">
    <property type="nucleotide sequence ID" value="XM_007411917.1"/>
</dbReference>
<dbReference type="GeneID" id="18923359"/>
<dbReference type="VEuPathDB" id="FungiDB:MELLADRAFT_108069"/>
<protein>
    <submittedName>
        <fullName evidence="2">Uncharacterized protein</fullName>
    </submittedName>
</protein>
<dbReference type="Proteomes" id="UP000001072">
    <property type="component" value="Unassembled WGS sequence"/>
</dbReference>
<keyword evidence="3" id="KW-1185">Reference proteome</keyword>
<accession>F4RRV3</accession>
<dbReference type="InParanoid" id="F4RRV3"/>
<evidence type="ECO:0000313" key="3">
    <source>
        <dbReference type="Proteomes" id="UP000001072"/>
    </source>
</evidence>
<feature type="compositionally biased region" description="Polar residues" evidence="1">
    <location>
        <begin position="94"/>
        <end position="124"/>
    </location>
</feature>
<dbReference type="HOGENOM" id="CLU_595935_0_0_1"/>
<feature type="compositionally biased region" description="Basic and acidic residues" evidence="1">
    <location>
        <begin position="410"/>
        <end position="424"/>
    </location>
</feature>
<reference evidence="3" key="1">
    <citation type="journal article" date="2011" name="Proc. Natl. Acad. Sci. U.S.A.">
        <title>Obligate biotrophy features unraveled by the genomic analysis of rust fungi.</title>
        <authorList>
            <person name="Duplessis S."/>
            <person name="Cuomo C.A."/>
            <person name="Lin Y.-C."/>
            <person name="Aerts A."/>
            <person name="Tisserant E."/>
            <person name="Veneault-Fourrey C."/>
            <person name="Joly D.L."/>
            <person name="Hacquard S."/>
            <person name="Amselem J."/>
            <person name="Cantarel B.L."/>
            <person name="Chiu R."/>
            <person name="Coutinho P.M."/>
            <person name="Feau N."/>
            <person name="Field M."/>
            <person name="Frey P."/>
            <person name="Gelhaye E."/>
            <person name="Goldberg J."/>
            <person name="Grabherr M.G."/>
            <person name="Kodira C.D."/>
            <person name="Kohler A."/>
            <person name="Kuees U."/>
            <person name="Lindquist E.A."/>
            <person name="Lucas S.M."/>
            <person name="Mago R."/>
            <person name="Mauceli E."/>
            <person name="Morin E."/>
            <person name="Murat C."/>
            <person name="Pangilinan J.L."/>
            <person name="Park R."/>
            <person name="Pearson M."/>
            <person name="Quesneville H."/>
            <person name="Rouhier N."/>
            <person name="Sakthikumar S."/>
            <person name="Salamov A.A."/>
            <person name="Schmutz J."/>
            <person name="Selles B."/>
            <person name="Shapiro H."/>
            <person name="Tanguay P."/>
            <person name="Tuskan G.A."/>
            <person name="Henrissat B."/>
            <person name="Van de Peer Y."/>
            <person name="Rouze P."/>
            <person name="Ellis J.G."/>
            <person name="Dodds P.N."/>
            <person name="Schein J.E."/>
            <person name="Zhong S."/>
            <person name="Hamelin R.C."/>
            <person name="Grigoriev I.V."/>
            <person name="Szabo L.J."/>
            <person name="Martin F."/>
        </authorList>
    </citation>
    <scope>NUCLEOTIDE SEQUENCE [LARGE SCALE GENOMIC DNA]</scope>
    <source>
        <strain evidence="3">98AG31 / pathotype 3-4-7</strain>
    </source>
</reference>
<evidence type="ECO:0000256" key="1">
    <source>
        <dbReference type="SAM" id="MobiDB-lite"/>
    </source>
</evidence>
<dbReference type="OrthoDB" id="10345614at2759"/>
<feature type="region of interest" description="Disordered" evidence="1">
    <location>
        <begin position="94"/>
        <end position="136"/>
    </location>
</feature>
<dbReference type="KEGG" id="mlr:MELLADRAFT_108069"/>
<sequence length="459" mass="52081">MPPSAPQKSYITQDHVKLVDPLPQPAINQSTGLTCPKCPAQLKYVQPFVRSRTQAQLAHLIAWRCPSKTHKLYFCNLTRSLLLEDIKKCNLHSNSSRPDMNMNNLLNPTGGTQPRQNQASSTSCPGLPNSEIGPKHREGIPKNVKCTYQLCLSCCNQLHKSHPESHCVIPGHRSDLTQTTSSKPRPNVIENFVPYRSAQPLQSSQANREITALASSSVLEQIHRNQVDHKIKSIRMSEAETRASRTVIVEFWTSASNRLISQFEAKNWPLCALSESPTLQSQGESTGLSTWNTKLWIWMANLKSWVNTPLDFVVQYPKQPRKIDEPLETSLKNWPGDSMLQDALNWYNSVRPTLDHKAAWISQFGKVWLAGKTSIYRHYKFIEIVTPAKLDEILRKQPATSLRQARKLHPKEWQVARSDNKHQDDEDSTGLSSRPLKRFKTEVPQASHIESDSEIEIVH</sequence>
<feature type="region of interest" description="Disordered" evidence="1">
    <location>
        <begin position="401"/>
        <end position="459"/>
    </location>
</feature>
<organism evidence="3">
    <name type="scientific">Melampsora larici-populina (strain 98AG31 / pathotype 3-4-7)</name>
    <name type="common">Poplar leaf rust fungus</name>
    <dbReference type="NCBI Taxonomy" id="747676"/>
    <lineage>
        <taxon>Eukaryota</taxon>
        <taxon>Fungi</taxon>
        <taxon>Dikarya</taxon>
        <taxon>Basidiomycota</taxon>
        <taxon>Pucciniomycotina</taxon>
        <taxon>Pucciniomycetes</taxon>
        <taxon>Pucciniales</taxon>
        <taxon>Melampsoraceae</taxon>
        <taxon>Melampsora</taxon>
    </lineage>
</organism>
<name>F4RRV3_MELLP</name>
<gene>
    <name evidence="2" type="ORF">MELLADRAFT_108069</name>
</gene>
<proteinExistence type="predicted"/>